<dbReference type="Pfam" id="PF08031">
    <property type="entry name" value="BBE"/>
    <property type="match status" value="1"/>
</dbReference>
<dbReference type="InterPro" id="IPR006093">
    <property type="entry name" value="Oxy_OxRdtase_FAD_BS"/>
</dbReference>
<dbReference type="Proteomes" id="UP001596004">
    <property type="component" value="Unassembled WGS sequence"/>
</dbReference>
<evidence type="ECO:0000256" key="6">
    <source>
        <dbReference type="SAM" id="MobiDB-lite"/>
    </source>
</evidence>
<dbReference type="InterPro" id="IPR036318">
    <property type="entry name" value="FAD-bd_PCMH-like_sf"/>
</dbReference>
<keyword evidence="10" id="KW-1185">Reference proteome</keyword>
<feature type="domain" description="FAD-binding PCMH-type" evidence="8">
    <location>
        <begin position="120"/>
        <end position="289"/>
    </location>
</feature>
<dbReference type="PANTHER" id="PTHR42973:SF39">
    <property type="entry name" value="FAD-BINDING PCMH-TYPE DOMAIN-CONTAINING PROTEIN"/>
    <property type="match status" value="1"/>
</dbReference>
<dbReference type="InterPro" id="IPR016167">
    <property type="entry name" value="FAD-bd_PCMH_sub1"/>
</dbReference>
<dbReference type="RefSeq" id="WP_380840278.1">
    <property type="nucleotide sequence ID" value="NZ_JBHSFP010000006.1"/>
</dbReference>
<dbReference type="Gene3D" id="3.30.43.10">
    <property type="entry name" value="Uridine Diphospho-n-acetylenolpyruvylglucosamine Reductase, domain 2"/>
    <property type="match status" value="1"/>
</dbReference>
<evidence type="ECO:0000256" key="1">
    <source>
        <dbReference type="ARBA" id="ARBA00001974"/>
    </source>
</evidence>
<keyword evidence="3" id="KW-0285">Flavoprotein</keyword>
<evidence type="ECO:0000313" key="9">
    <source>
        <dbReference type="EMBL" id="MFC4531642.1"/>
    </source>
</evidence>
<dbReference type="EMBL" id="JBHSFP010000006">
    <property type="protein sequence ID" value="MFC4531642.1"/>
    <property type="molecule type" value="Genomic_DNA"/>
</dbReference>
<dbReference type="InterPro" id="IPR016169">
    <property type="entry name" value="FAD-bd_PCMH_sub2"/>
</dbReference>
<reference evidence="10" key="1">
    <citation type="journal article" date="2019" name="Int. J. Syst. Evol. Microbiol.">
        <title>The Global Catalogue of Microorganisms (GCM) 10K type strain sequencing project: providing services to taxonomists for standard genome sequencing and annotation.</title>
        <authorList>
            <consortium name="The Broad Institute Genomics Platform"/>
            <consortium name="The Broad Institute Genome Sequencing Center for Infectious Disease"/>
            <person name="Wu L."/>
            <person name="Ma J."/>
        </authorList>
    </citation>
    <scope>NUCLEOTIDE SEQUENCE [LARGE SCALE GENOMIC DNA]</scope>
    <source>
        <strain evidence="10">CGMCC 4.7132</strain>
    </source>
</reference>
<comment type="cofactor">
    <cofactor evidence="1">
        <name>FAD</name>
        <dbReference type="ChEBI" id="CHEBI:57692"/>
    </cofactor>
</comment>
<feature type="signal peptide" evidence="7">
    <location>
        <begin position="1"/>
        <end position="26"/>
    </location>
</feature>
<name>A0ABV9CG42_9ACTN</name>
<dbReference type="InterPro" id="IPR050416">
    <property type="entry name" value="FAD-linked_Oxidoreductase"/>
</dbReference>
<feature type="compositionally biased region" description="Low complexity" evidence="6">
    <location>
        <begin position="39"/>
        <end position="75"/>
    </location>
</feature>
<keyword evidence="4" id="KW-0274">FAD</keyword>
<dbReference type="InterPro" id="IPR016166">
    <property type="entry name" value="FAD-bd_PCMH"/>
</dbReference>
<dbReference type="InterPro" id="IPR006094">
    <property type="entry name" value="Oxid_FAD_bind_N"/>
</dbReference>
<dbReference type="PROSITE" id="PS51387">
    <property type="entry name" value="FAD_PCMH"/>
    <property type="match status" value="1"/>
</dbReference>
<dbReference type="Gene3D" id="3.40.462.20">
    <property type="match status" value="1"/>
</dbReference>
<evidence type="ECO:0000313" key="10">
    <source>
        <dbReference type="Proteomes" id="UP001596004"/>
    </source>
</evidence>
<keyword evidence="7" id="KW-0732">Signal</keyword>
<evidence type="ECO:0000256" key="3">
    <source>
        <dbReference type="ARBA" id="ARBA00022630"/>
    </source>
</evidence>
<gene>
    <name evidence="9" type="ORF">ACFO60_12770</name>
</gene>
<evidence type="ECO:0000256" key="4">
    <source>
        <dbReference type="ARBA" id="ARBA00022827"/>
    </source>
</evidence>
<dbReference type="PROSITE" id="PS51257">
    <property type="entry name" value="PROKAR_LIPOPROTEIN"/>
    <property type="match status" value="1"/>
</dbReference>
<organism evidence="9 10">
    <name type="scientific">Sphaerisporangium dianthi</name>
    <dbReference type="NCBI Taxonomy" id="1436120"/>
    <lineage>
        <taxon>Bacteria</taxon>
        <taxon>Bacillati</taxon>
        <taxon>Actinomycetota</taxon>
        <taxon>Actinomycetes</taxon>
        <taxon>Streptosporangiales</taxon>
        <taxon>Streptosporangiaceae</taxon>
        <taxon>Sphaerisporangium</taxon>
    </lineage>
</organism>
<dbReference type="PROSITE" id="PS00862">
    <property type="entry name" value="OX2_COVAL_FAD"/>
    <property type="match status" value="1"/>
</dbReference>
<comment type="similarity">
    <text evidence="2">Belongs to the oxygen-dependent FAD-linked oxidoreductase family.</text>
</comment>
<dbReference type="InterPro" id="IPR006311">
    <property type="entry name" value="TAT_signal"/>
</dbReference>
<feature type="region of interest" description="Disordered" evidence="6">
    <location>
        <begin position="39"/>
        <end position="95"/>
    </location>
</feature>
<dbReference type="SUPFAM" id="SSF56176">
    <property type="entry name" value="FAD-binding/transporter-associated domain-like"/>
    <property type="match status" value="1"/>
</dbReference>
<sequence length="542" mass="56245">MHPALDRRTFLRASAVAAAAAATACAPSGVAARATTAAATGRPVGSGPASPGTASSGTGPAAAGSAPSAASATGTVARTGARGAPSPSDWSSLGRGLAGRLVRPGDASYDAARRLYNPSFDGIRPSGVAYCANPSDVAECLAFARRLGVPVTSRSGGHSYAGWSTGTGLVIDVSRMNTVRASSGRAVVGAGAQLVDVYDRLAARGVSIPAGSCPTVGVAGLTLGGGIGVVARKYGLTCDVLESLQIVTADGRVRTCDARHDPELYWASRGGGGGNFGVAVSFTFRTHHAQDLTLFFLHWPWSRARKAVAAWQAWAPFAPDALWSNLHLSQDPSLDLQIGGVYVGPRAECERLLEPLIAKIGSEPSSRYLTRTSYQHAMMIEAGCSSRTVSQCHRPGNLPGRTADGRFPRDAFGAKSHMAYRPLSASGVGTLVDRVARPGRHAVLLDALGGAVGRVKPGATAFPHRAALFSVQYYAHMAGAAAWLRGAHGAMAPHFGDHAYVNYIDPALSGWRQAYYGANATRLAKAKATYDPARLFRFPQAI</sequence>
<proteinExistence type="inferred from homology"/>
<protein>
    <submittedName>
        <fullName evidence="9">FAD-binding oxidoreductase</fullName>
    </submittedName>
</protein>
<keyword evidence="5" id="KW-0560">Oxidoreductase</keyword>
<evidence type="ECO:0000259" key="8">
    <source>
        <dbReference type="PROSITE" id="PS51387"/>
    </source>
</evidence>
<dbReference type="Pfam" id="PF01565">
    <property type="entry name" value="FAD_binding_4"/>
    <property type="match status" value="1"/>
</dbReference>
<evidence type="ECO:0000256" key="5">
    <source>
        <dbReference type="ARBA" id="ARBA00023002"/>
    </source>
</evidence>
<dbReference type="InterPro" id="IPR012951">
    <property type="entry name" value="BBE"/>
</dbReference>
<dbReference type="Gene3D" id="3.30.465.10">
    <property type="match status" value="1"/>
</dbReference>
<evidence type="ECO:0000256" key="7">
    <source>
        <dbReference type="SAM" id="SignalP"/>
    </source>
</evidence>
<comment type="caution">
    <text evidence="9">The sequence shown here is derived from an EMBL/GenBank/DDBJ whole genome shotgun (WGS) entry which is preliminary data.</text>
</comment>
<dbReference type="PROSITE" id="PS51318">
    <property type="entry name" value="TAT"/>
    <property type="match status" value="1"/>
</dbReference>
<accession>A0ABV9CG42</accession>
<evidence type="ECO:0000256" key="2">
    <source>
        <dbReference type="ARBA" id="ARBA00005466"/>
    </source>
</evidence>
<dbReference type="PANTHER" id="PTHR42973">
    <property type="entry name" value="BINDING OXIDOREDUCTASE, PUTATIVE (AFU_ORTHOLOGUE AFUA_1G17690)-RELATED"/>
    <property type="match status" value="1"/>
</dbReference>
<feature type="chain" id="PRO_5046517099" evidence="7">
    <location>
        <begin position="27"/>
        <end position="542"/>
    </location>
</feature>